<evidence type="ECO:0000313" key="2">
    <source>
        <dbReference type="EMBL" id="CAI3671936.1"/>
    </source>
</evidence>
<reference evidence="2" key="3">
    <citation type="submission" date="2022-10" db="EMBL/GenBank/DDBJ databases">
        <authorList>
            <person name="Aires J."/>
            <person name="Mesa V."/>
        </authorList>
    </citation>
    <scope>NUCLEOTIDE SEQUENCE</scope>
    <source>
        <strain evidence="2">Clostridium neonatale JD116</strain>
    </source>
</reference>
<reference evidence="3 4" key="1">
    <citation type="submission" date="2018-06" db="EMBL/GenBank/DDBJ databases">
        <authorList>
            <consortium name="IHU Genomes"/>
        </authorList>
    </citation>
    <scope>NUCLEOTIDE SEQUENCE [LARGE SCALE GENOMIC DNA]</scope>
    <source>
        <strain evidence="3 4">NEC25</strain>
    </source>
</reference>
<accession>A0A650LUU0</accession>
<dbReference type="Proteomes" id="UP000431451">
    <property type="component" value="Unassembled WGS sequence"/>
</dbReference>
<sequence length="56" mass="6544">MSEKEKDCKCKCEEKVEVTYEAEKNVDPTKECDPSNPDYPWVSCGLDKKDKKEEEK</sequence>
<proteinExistence type="predicted"/>
<protein>
    <submittedName>
        <fullName evidence="3">Uncharacterized protein</fullName>
    </submittedName>
</protein>
<evidence type="ECO:0000313" key="4">
    <source>
        <dbReference type="Proteomes" id="UP000431451"/>
    </source>
</evidence>
<reference evidence="1" key="2">
    <citation type="submission" date="2021-10" db="EMBL/GenBank/DDBJ databases">
        <authorList>
            <person name="Mesa V."/>
        </authorList>
    </citation>
    <scope>NUCLEOTIDE SEQUENCE</scope>
    <source>
        <strain evidence="1">CC3_PB</strain>
    </source>
</reference>
<dbReference type="RefSeq" id="WP_172437805.1">
    <property type="nucleotide sequence ID" value="NZ_CAKJVE010000004.1"/>
</dbReference>
<evidence type="ECO:0000313" key="1">
    <source>
        <dbReference type="EMBL" id="CAG9708071.1"/>
    </source>
</evidence>
<dbReference type="Proteomes" id="UP000789738">
    <property type="component" value="Unassembled WGS sequence"/>
</dbReference>
<organism evidence="3 4">
    <name type="scientific">Clostridium neonatale</name>
    <dbReference type="NCBI Taxonomy" id="137838"/>
    <lineage>
        <taxon>Bacteria</taxon>
        <taxon>Bacillati</taxon>
        <taxon>Bacillota</taxon>
        <taxon>Clostridia</taxon>
        <taxon>Eubacteriales</taxon>
        <taxon>Clostridiaceae</taxon>
        <taxon>Clostridium</taxon>
    </lineage>
</organism>
<evidence type="ECO:0000313" key="3">
    <source>
        <dbReference type="EMBL" id="VCT84401.1"/>
    </source>
</evidence>
<gene>
    <name evidence="2" type="ORF">CNEO2_60022</name>
    <name evidence="1" type="ORF">CNEO_43399</name>
    <name evidence="3" type="ORF">CNEONATNEC25_02001</name>
</gene>
<dbReference type="AlphaFoldDB" id="A0A650LUU0"/>
<dbReference type="EMBL" id="UWJD01000001">
    <property type="protein sequence ID" value="VCT84401.1"/>
    <property type="molecule type" value="Genomic_DNA"/>
</dbReference>
<dbReference type="Proteomes" id="UP001189143">
    <property type="component" value="Unassembled WGS sequence"/>
</dbReference>
<name>A0A650LUU0_9CLOT</name>
<dbReference type="EMBL" id="CAKJVE010000004">
    <property type="protein sequence ID" value="CAG9708071.1"/>
    <property type="molecule type" value="Genomic_DNA"/>
</dbReference>
<dbReference type="GeneID" id="68879534"/>
<dbReference type="EMBL" id="CAMTCP010000270">
    <property type="protein sequence ID" value="CAI3671936.1"/>
    <property type="molecule type" value="Genomic_DNA"/>
</dbReference>